<evidence type="ECO:0000256" key="1">
    <source>
        <dbReference type="ARBA" id="ARBA00022737"/>
    </source>
</evidence>
<evidence type="ECO:0000313" key="6">
    <source>
        <dbReference type="Proteomes" id="UP001214603"/>
    </source>
</evidence>
<dbReference type="PROSITE" id="PS50088">
    <property type="entry name" value="ANK_REPEAT"/>
    <property type="match status" value="2"/>
</dbReference>
<keyword evidence="2 3" id="KW-0040">ANK repeat</keyword>
<protein>
    <submittedName>
        <fullName evidence="5">Ankyrin repeat-containing protein</fullName>
    </submittedName>
</protein>
<dbReference type="InterPro" id="IPR002110">
    <property type="entry name" value="Ankyrin_rpt"/>
</dbReference>
<organism evidence="5 6">
    <name type="scientific">Malassezia obtusa</name>
    <dbReference type="NCBI Taxonomy" id="76774"/>
    <lineage>
        <taxon>Eukaryota</taxon>
        <taxon>Fungi</taxon>
        <taxon>Dikarya</taxon>
        <taxon>Basidiomycota</taxon>
        <taxon>Ustilaginomycotina</taxon>
        <taxon>Malasseziomycetes</taxon>
        <taxon>Malasseziales</taxon>
        <taxon>Malasseziaceae</taxon>
        <taxon>Malassezia</taxon>
    </lineage>
</organism>
<accession>A0AAF0E4H8</accession>
<reference evidence="5" key="1">
    <citation type="submission" date="2023-03" db="EMBL/GenBank/DDBJ databases">
        <title>Mating type loci evolution in Malassezia.</title>
        <authorList>
            <person name="Coelho M.A."/>
        </authorList>
    </citation>
    <scope>NUCLEOTIDE SEQUENCE</scope>
    <source>
        <strain evidence="5">CBS 7876</strain>
    </source>
</reference>
<dbReference type="InterPro" id="IPR036770">
    <property type="entry name" value="Ankyrin_rpt-contain_sf"/>
</dbReference>
<dbReference type="PANTHER" id="PTHR24126:SF14">
    <property type="entry name" value="ANK_REP_REGION DOMAIN-CONTAINING PROTEIN"/>
    <property type="match status" value="1"/>
</dbReference>
<dbReference type="Pfam" id="PF12796">
    <property type="entry name" value="Ank_2"/>
    <property type="match status" value="1"/>
</dbReference>
<dbReference type="EMBL" id="CP119937">
    <property type="protein sequence ID" value="WFD03372.1"/>
    <property type="molecule type" value="Genomic_DNA"/>
</dbReference>
<dbReference type="Gene3D" id="1.25.40.20">
    <property type="entry name" value="Ankyrin repeat-containing domain"/>
    <property type="match status" value="1"/>
</dbReference>
<name>A0AAF0E4H8_9BASI</name>
<sequence>MSLTEEQRDDVLYAARAGDLEALNESLTEINNDKREAVRAVLSVVNESGNTPLHFAAANGHQEIVRALLPDADLKALLSQNSAGNTPLHWAAFNGHADLAAELVDRIEALEDSDPAQAKEFRTAEDKREMERHEQTKPKDQSDEELKAERERHEEQQRERALWDVRNEAGRGPMSEAQMVDRENVVQMLLGRLAQHDKGAGEPPASTSAPVDEVENKTAQLDIQ</sequence>
<feature type="repeat" description="ANK" evidence="3">
    <location>
        <begin position="48"/>
        <end position="69"/>
    </location>
</feature>
<dbReference type="Proteomes" id="UP001214603">
    <property type="component" value="Chromosome 4"/>
</dbReference>
<keyword evidence="6" id="KW-1185">Reference proteome</keyword>
<gene>
    <name evidence="5" type="primary">YAR1</name>
    <name evidence="5" type="ORF">MOBT1_002061</name>
</gene>
<feature type="repeat" description="ANK" evidence="3">
    <location>
        <begin position="83"/>
        <end position="115"/>
    </location>
</feature>
<feature type="region of interest" description="Disordered" evidence="4">
    <location>
        <begin position="110"/>
        <end position="224"/>
    </location>
</feature>
<evidence type="ECO:0000256" key="2">
    <source>
        <dbReference type="ARBA" id="ARBA00023043"/>
    </source>
</evidence>
<dbReference type="SMART" id="SM00248">
    <property type="entry name" value="ANK"/>
    <property type="match status" value="2"/>
</dbReference>
<evidence type="ECO:0000256" key="3">
    <source>
        <dbReference type="PROSITE-ProRule" id="PRU00023"/>
    </source>
</evidence>
<evidence type="ECO:0000256" key="4">
    <source>
        <dbReference type="SAM" id="MobiDB-lite"/>
    </source>
</evidence>
<dbReference type="SUPFAM" id="SSF48403">
    <property type="entry name" value="Ankyrin repeat"/>
    <property type="match status" value="1"/>
</dbReference>
<feature type="compositionally biased region" description="Basic and acidic residues" evidence="4">
    <location>
        <begin position="117"/>
        <end position="169"/>
    </location>
</feature>
<keyword evidence="1" id="KW-0677">Repeat</keyword>
<dbReference type="PANTHER" id="PTHR24126">
    <property type="entry name" value="ANKYRIN REPEAT, PH AND SEC7 DOMAIN CONTAINING PROTEIN SECG-RELATED"/>
    <property type="match status" value="1"/>
</dbReference>
<proteinExistence type="predicted"/>
<evidence type="ECO:0000313" key="5">
    <source>
        <dbReference type="EMBL" id="WFD03372.1"/>
    </source>
</evidence>
<dbReference type="PROSITE" id="PS50297">
    <property type="entry name" value="ANK_REP_REGION"/>
    <property type="match status" value="2"/>
</dbReference>
<dbReference type="AlphaFoldDB" id="A0AAF0E4H8"/>